<evidence type="ECO:0000313" key="3">
    <source>
        <dbReference type="Proteomes" id="UP001596524"/>
    </source>
</evidence>
<name>A0ABW2N0W7_9ACTN</name>
<evidence type="ECO:0008006" key="4">
    <source>
        <dbReference type="Google" id="ProtNLM"/>
    </source>
</evidence>
<feature type="signal peptide" evidence="1">
    <location>
        <begin position="1"/>
        <end position="30"/>
    </location>
</feature>
<comment type="caution">
    <text evidence="2">The sequence shown here is derived from an EMBL/GenBank/DDBJ whole genome shotgun (WGS) entry which is preliminary data.</text>
</comment>
<feature type="chain" id="PRO_5047501510" description="PKD domain-containing protein" evidence="1">
    <location>
        <begin position="31"/>
        <end position="257"/>
    </location>
</feature>
<keyword evidence="1" id="KW-0732">Signal</keyword>
<accession>A0ABW2N0W7</accession>
<reference evidence="3" key="1">
    <citation type="journal article" date="2019" name="Int. J. Syst. Evol. Microbiol.">
        <title>The Global Catalogue of Microorganisms (GCM) 10K type strain sequencing project: providing services to taxonomists for standard genome sequencing and annotation.</title>
        <authorList>
            <consortium name="The Broad Institute Genomics Platform"/>
            <consortium name="The Broad Institute Genome Sequencing Center for Infectious Disease"/>
            <person name="Wu L."/>
            <person name="Ma J."/>
        </authorList>
    </citation>
    <scope>NUCLEOTIDE SEQUENCE [LARGE SCALE GENOMIC DNA]</scope>
    <source>
        <strain evidence="3">FCH27</strain>
    </source>
</reference>
<evidence type="ECO:0000313" key="2">
    <source>
        <dbReference type="EMBL" id="MFC7360961.1"/>
    </source>
</evidence>
<dbReference type="RefSeq" id="WP_255888518.1">
    <property type="nucleotide sequence ID" value="NZ_JAFMZM010000001.1"/>
</dbReference>
<organism evidence="2 3">
    <name type="scientific">Nocardioides astragali</name>
    <dbReference type="NCBI Taxonomy" id="1776736"/>
    <lineage>
        <taxon>Bacteria</taxon>
        <taxon>Bacillati</taxon>
        <taxon>Actinomycetota</taxon>
        <taxon>Actinomycetes</taxon>
        <taxon>Propionibacteriales</taxon>
        <taxon>Nocardioidaceae</taxon>
        <taxon>Nocardioides</taxon>
    </lineage>
</organism>
<gene>
    <name evidence="2" type="ORF">ACFQO6_11820</name>
</gene>
<proteinExistence type="predicted"/>
<evidence type="ECO:0000256" key="1">
    <source>
        <dbReference type="SAM" id="SignalP"/>
    </source>
</evidence>
<dbReference type="EMBL" id="JBHTCH010000014">
    <property type="protein sequence ID" value="MFC7360961.1"/>
    <property type="molecule type" value="Genomic_DNA"/>
</dbReference>
<keyword evidence="3" id="KW-1185">Reference proteome</keyword>
<sequence length="257" mass="27935">MTDVQMVCRLVTVLALTVSALFVMPDRALAQSCVSVGWAQVDADCPMTWGEFQQASSSGDGHTWVVSIQCGNGGICAEQVECNENGETGFVHDVYMDGTDVGDVCVPDDEVDQVDIAQLILREFKRIEWPGSELVIQPPGGKTLVNFETNFYTLDKEPISQEVRIAGRRVTILAVPTTYTFHFGDETSTTTSSPGAPHPDLDVTHAYQHTGKVAVTTYSGEYRIGDGEWVAIPDTLTVHGTAQDLQIVEALPQLVLE</sequence>
<protein>
    <recommendedName>
        <fullName evidence="4">PKD domain-containing protein</fullName>
    </recommendedName>
</protein>
<dbReference type="Proteomes" id="UP001596524">
    <property type="component" value="Unassembled WGS sequence"/>
</dbReference>